<dbReference type="PIRSF" id="PIRSF000495">
    <property type="entry name" value="Amidotransf_hisH"/>
    <property type="match status" value="1"/>
</dbReference>
<evidence type="ECO:0000256" key="6">
    <source>
        <dbReference type="ARBA" id="ARBA00023102"/>
    </source>
</evidence>
<dbReference type="NCBIfam" id="TIGR01855">
    <property type="entry name" value="IMP_synth_hisH"/>
    <property type="match status" value="1"/>
</dbReference>
<dbReference type="GO" id="GO:0016829">
    <property type="term" value="F:lyase activity"/>
    <property type="evidence" value="ECO:0007669"/>
    <property type="project" value="UniProtKB-KW"/>
</dbReference>
<dbReference type="EC" id="3.5.1.2" evidence="10"/>
<dbReference type="InterPro" id="IPR010139">
    <property type="entry name" value="Imidazole-glycPsynth_HisH"/>
</dbReference>
<comment type="function">
    <text evidence="10">IGPS catalyzes the conversion of PRFAR and glutamine to IGP, AICAR and glutamate. The HisH subunit catalyzes the hydrolysis of glutamine to glutamate and ammonia as part of the synthesis of IGP and AICAR. The resulting ammonia molecule is channeled to the active site of HisF.</text>
</comment>
<comment type="catalytic activity">
    <reaction evidence="8 10">
        <text>5-[(5-phospho-1-deoxy-D-ribulos-1-ylimino)methylamino]-1-(5-phospho-beta-D-ribosyl)imidazole-4-carboxamide + L-glutamine = D-erythro-1-(imidazol-4-yl)glycerol 3-phosphate + 5-amino-1-(5-phospho-beta-D-ribosyl)imidazole-4-carboxamide + L-glutamate + H(+)</text>
        <dbReference type="Rhea" id="RHEA:24793"/>
        <dbReference type="ChEBI" id="CHEBI:15378"/>
        <dbReference type="ChEBI" id="CHEBI:29985"/>
        <dbReference type="ChEBI" id="CHEBI:58278"/>
        <dbReference type="ChEBI" id="CHEBI:58359"/>
        <dbReference type="ChEBI" id="CHEBI:58475"/>
        <dbReference type="ChEBI" id="CHEBI:58525"/>
        <dbReference type="EC" id="4.3.2.10"/>
    </reaction>
</comment>
<feature type="active site" evidence="10 11">
    <location>
        <position position="189"/>
    </location>
</feature>
<evidence type="ECO:0000313" key="14">
    <source>
        <dbReference type="EMBL" id="XDJ69379.1"/>
    </source>
</evidence>
<protein>
    <recommendedName>
        <fullName evidence="10">Imidazole glycerol phosphate synthase subunit HisH</fullName>
        <ecNumber evidence="10">4.3.2.10</ecNumber>
    </recommendedName>
    <alternativeName>
        <fullName evidence="10">IGP synthase glutaminase subunit</fullName>
        <ecNumber evidence="10">3.5.1.2</ecNumber>
    </alternativeName>
    <alternativeName>
        <fullName evidence="10">IGP synthase subunit HisH</fullName>
    </alternativeName>
    <alternativeName>
        <fullName evidence="10">ImGP synthase subunit HisH</fullName>
        <shortName evidence="10">IGPS subunit HisH</shortName>
    </alternativeName>
</protein>
<comment type="catalytic activity">
    <reaction evidence="9 10">
        <text>L-glutamine + H2O = L-glutamate + NH4(+)</text>
        <dbReference type="Rhea" id="RHEA:15889"/>
        <dbReference type="ChEBI" id="CHEBI:15377"/>
        <dbReference type="ChEBI" id="CHEBI:28938"/>
        <dbReference type="ChEBI" id="CHEBI:29985"/>
        <dbReference type="ChEBI" id="CHEBI:58359"/>
        <dbReference type="EC" id="3.5.1.2"/>
    </reaction>
</comment>
<dbReference type="PANTHER" id="PTHR42701:SF1">
    <property type="entry name" value="IMIDAZOLE GLYCEROL PHOSPHATE SYNTHASE SUBUNIT HISH"/>
    <property type="match status" value="1"/>
</dbReference>
<dbReference type="RefSeq" id="WP_368646584.1">
    <property type="nucleotide sequence ID" value="NZ_CP158255.1"/>
</dbReference>
<evidence type="ECO:0000313" key="13">
    <source>
        <dbReference type="EMBL" id="XDJ49348.1"/>
    </source>
</evidence>
<evidence type="ECO:0000256" key="1">
    <source>
        <dbReference type="ARBA" id="ARBA00005091"/>
    </source>
</evidence>
<proteinExistence type="inferred from homology"/>
<evidence type="ECO:0000256" key="5">
    <source>
        <dbReference type="ARBA" id="ARBA00022962"/>
    </source>
</evidence>
<dbReference type="InterPro" id="IPR017926">
    <property type="entry name" value="GATASE"/>
</dbReference>
<gene>
    <name evidence="10 13" type="primary">hisH</name>
    <name evidence="14" type="ORF">ABRY94_00850</name>
    <name evidence="13" type="ORF">ABRZ09_08770</name>
</gene>
<dbReference type="GO" id="GO:0000107">
    <property type="term" value="F:imidazoleglycerol-phosphate synthase activity"/>
    <property type="evidence" value="ECO:0007669"/>
    <property type="project" value="UniProtKB-UniRule"/>
</dbReference>
<evidence type="ECO:0000256" key="11">
    <source>
        <dbReference type="PIRSR" id="PIRSR000495-1"/>
    </source>
</evidence>
<dbReference type="PROSITE" id="PS51273">
    <property type="entry name" value="GATASE_TYPE_1"/>
    <property type="match status" value="1"/>
</dbReference>
<name>A0AB39D4X6_9BURK</name>
<keyword evidence="5 10" id="KW-0315">Glutamine amidotransferase</keyword>
<evidence type="ECO:0000256" key="2">
    <source>
        <dbReference type="ARBA" id="ARBA00011152"/>
    </source>
</evidence>
<keyword evidence="4 10" id="KW-0378">Hydrolase</keyword>
<dbReference type="Pfam" id="PF00117">
    <property type="entry name" value="GATase"/>
    <property type="match status" value="1"/>
</dbReference>
<dbReference type="GO" id="GO:0000105">
    <property type="term" value="P:L-histidine biosynthetic process"/>
    <property type="evidence" value="ECO:0007669"/>
    <property type="project" value="UniProtKB-UniRule"/>
</dbReference>
<comment type="pathway">
    <text evidence="1 10">Amino-acid biosynthesis; L-histidine biosynthesis; L-histidine from 5-phospho-alpha-D-ribose 1-diphosphate: step 5/9.</text>
</comment>
<comment type="subcellular location">
    <subcellularLocation>
        <location evidence="10">Cytoplasm</location>
    </subcellularLocation>
</comment>
<feature type="active site" evidence="10 11">
    <location>
        <position position="187"/>
    </location>
</feature>
<dbReference type="AlphaFoldDB" id="A0AB39D4X6"/>
<evidence type="ECO:0000256" key="9">
    <source>
        <dbReference type="ARBA" id="ARBA00049534"/>
    </source>
</evidence>
<evidence type="ECO:0000256" key="3">
    <source>
        <dbReference type="ARBA" id="ARBA00022605"/>
    </source>
</evidence>
<dbReference type="HAMAP" id="MF_00278">
    <property type="entry name" value="HisH"/>
    <property type="match status" value="1"/>
</dbReference>
<dbReference type="SUPFAM" id="SSF52317">
    <property type="entry name" value="Class I glutamine amidotransferase-like"/>
    <property type="match status" value="1"/>
</dbReference>
<dbReference type="EMBL" id="CP158262">
    <property type="protein sequence ID" value="XDJ69379.1"/>
    <property type="molecule type" value="Genomic_DNA"/>
</dbReference>
<keyword evidence="3 10" id="KW-0028">Amino-acid biosynthesis</keyword>
<evidence type="ECO:0000259" key="12">
    <source>
        <dbReference type="Pfam" id="PF00117"/>
    </source>
</evidence>
<sequence>MKIISVLDYGCGNIRSVIRMLEKAGASANRVSTPEEVREAQALVLPGVGAFDHGMGALMERGLDRALNDAVNNHAVPVLGICLGMQLMCRGSEEGRLPGLGWFDAQATRFPDPGLTRLPVPHMGWNTLRIAKQNALLSADESDQRFYFVHSYRIQCNDPGDVVATCEYGDDFVAAFSKANLFGAQFHPEKSHRFGLAMMRRFVEWVHAAA</sequence>
<dbReference type="GO" id="GO:0005737">
    <property type="term" value="C:cytoplasm"/>
    <property type="evidence" value="ECO:0007669"/>
    <property type="project" value="UniProtKB-SubCell"/>
</dbReference>
<evidence type="ECO:0000256" key="8">
    <source>
        <dbReference type="ARBA" id="ARBA00047838"/>
    </source>
</evidence>
<comment type="subunit">
    <text evidence="2 10">Heterodimer of HisH and HisF.</text>
</comment>
<organism evidence="13">
    <name type="scientific">Castellaniella ginsengisoli</name>
    <dbReference type="NCBI Taxonomy" id="546114"/>
    <lineage>
        <taxon>Bacteria</taxon>
        <taxon>Pseudomonadati</taxon>
        <taxon>Pseudomonadota</taxon>
        <taxon>Betaproteobacteria</taxon>
        <taxon>Burkholderiales</taxon>
        <taxon>Alcaligenaceae</taxon>
        <taxon>Castellaniella</taxon>
    </lineage>
</organism>
<keyword evidence="10" id="KW-0963">Cytoplasm</keyword>
<dbReference type="PANTHER" id="PTHR42701">
    <property type="entry name" value="IMIDAZOLE GLYCEROL PHOSPHATE SYNTHASE SUBUNIT HISH"/>
    <property type="match status" value="1"/>
</dbReference>
<evidence type="ECO:0000256" key="10">
    <source>
        <dbReference type="HAMAP-Rule" id="MF_00278"/>
    </source>
</evidence>
<dbReference type="InterPro" id="IPR029062">
    <property type="entry name" value="Class_I_gatase-like"/>
</dbReference>
<dbReference type="EMBL" id="CP158255">
    <property type="protein sequence ID" value="XDJ49348.1"/>
    <property type="molecule type" value="Genomic_DNA"/>
</dbReference>
<evidence type="ECO:0000256" key="4">
    <source>
        <dbReference type="ARBA" id="ARBA00022801"/>
    </source>
</evidence>
<feature type="active site" description="Nucleophile" evidence="10 11">
    <location>
        <position position="82"/>
    </location>
</feature>
<accession>A0AB39D4X6</accession>
<keyword evidence="7 10" id="KW-0456">Lyase</keyword>
<dbReference type="EC" id="4.3.2.10" evidence="10"/>
<dbReference type="Gene3D" id="3.40.50.880">
    <property type="match status" value="1"/>
</dbReference>
<feature type="domain" description="Glutamine amidotransferase" evidence="12">
    <location>
        <begin position="6"/>
        <end position="202"/>
    </location>
</feature>
<dbReference type="CDD" id="cd01748">
    <property type="entry name" value="GATase1_IGP_Synthase"/>
    <property type="match status" value="1"/>
</dbReference>
<evidence type="ECO:0000256" key="7">
    <source>
        <dbReference type="ARBA" id="ARBA00023239"/>
    </source>
</evidence>
<keyword evidence="6 10" id="KW-0368">Histidine biosynthesis</keyword>
<reference evidence="13" key="1">
    <citation type="submission" date="2024-05" db="EMBL/GenBank/DDBJ databases">
        <authorList>
            <person name="Luo Y.-C."/>
            <person name="Nicholds J."/>
            <person name="Mortimer T."/>
            <person name="Maboni G."/>
        </authorList>
    </citation>
    <scope>NUCLEOTIDE SEQUENCE</scope>
    <source>
        <strain evidence="14">144863</strain>
        <strain evidence="13">151108</strain>
    </source>
</reference>
<dbReference type="GO" id="GO:0004359">
    <property type="term" value="F:glutaminase activity"/>
    <property type="evidence" value="ECO:0007669"/>
    <property type="project" value="UniProtKB-EC"/>
</dbReference>